<dbReference type="Proteomes" id="UP001172102">
    <property type="component" value="Unassembled WGS sequence"/>
</dbReference>
<feature type="coiled-coil region" evidence="1">
    <location>
        <begin position="53"/>
        <end position="87"/>
    </location>
</feature>
<evidence type="ECO:0000313" key="3">
    <source>
        <dbReference type="Proteomes" id="UP001172102"/>
    </source>
</evidence>
<name>A0AA40DMJ1_9PEZI</name>
<gene>
    <name evidence="2" type="ORF">B0H67DRAFT_673026</name>
</gene>
<keyword evidence="3" id="KW-1185">Reference proteome</keyword>
<proteinExistence type="predicted"/>
<dbReference type="AlphaFoldDB" id="A0AA40DMJ1"/>
<evidence type="ECO:0000313" key="2">
    <source>
        <dbReference type="EMBL" id="KAK0708680.1"/>
    </source>
</evidence>
<keyword evidence="1" id="KW-0175">Coiled coil</keyword>
<dbReference type="EMBL" id="JAUKUA010000006">
    <property type="protein sequence ID" value="KAK0708680.1"/>
    <property type="molecule type" value="Genomic_DNA"/>
</dbReference>
<sequence>MPPKQAIAYVKPKTFNDKSVKVEAPIYAEGLSNAFKTTRDVAQELNAEVTPFVAAAKKRVKELIEIIQGLRKEIKEARDALAAANKENLHPALLELGDDPSTWLKEEELKTAP</sequence>
<accession>A0AA40DMJ1</accession>
<evidence type="ECO:0000256" key="1">
    <source>
        <dbReference type="SAM" id="Coils"/>
    </source>
</evidence>
<organism evidence="2 3">
    <name type="scientific">Lasiosphaeris hirsuta</name>
    <dbReference type="NCBI Taxonomy" id="260670"/>
    <lineage>
        <taxon>Eukaryota</taxon>
        <taxon>Fungi</taxon>
        <taxon>Dikarya</taxon>
        <taxon>Ascomycota</taxon>
        <taxon>Pezizomycotina</taxon>
        <taxon>Sordariomycetes</taxon>
        <taxon>Sordariomycetidae</taxon>
        <taxon>Sordariales</taxon>
        <taxon>Lasiosphaeriaceae</taxon>
        <taxon>Lasiosphaeris</taxon>
    </lineage>
</organism>
<protein>
    <submittedName>
        <fullName evidence="2">Uncharacterized protein</fullName>
    </submittedName>
</protein>
<comment type="caution">
    <text evidence="2">The sequence shown here is derived from an EMBL/GenBank/DDBJ whole genome shotgun (WGS) entry which is preliminary data.</text>
</comment>
<reference evidence="2" key="1">
    <citation type="submission" date="2023-06" db="EMBL/GenBank/DDBJ databases">
        <title>Genome-scale phylogeny and comparative genomics of the fungal order Sordariales.</title>
        <authorList>
            <consortium name="Lawrence Berkeley National Laboratory"/>
            <person name="Hensen N."/>
            <person name="Bonometti L."/>
            <person name="Westerberg I."/>
            <person name="Brannstrom I.O."/>
            <person name="Guillou S."/>
            <person name="Cros-Aarteil S."/>
            <person name="Calhoun S."/>
            <person name="Haridas S."/>
            <person name="Kuo A."/>
            <person name="Mondo S."/>
            <person name="Pangilinan J."/>
            <person name="Riley R."/>
            <person name="Labutti K."/>
            <person name="Andreopoulos B."/>
            <person name="Lipzen A."/>
            <person name="Chen C."/>
            <person name="Yanf M."/>
            <person name="Daum C."/>
            <person name="Ng V."/>
            <person name="Clum A."/>
            <person name="Steindorff A."/>
            <person name="Ohm R."/>
            <person name="Martin F."/>
            <person name="Silar P."/>
            <person name="Natvig D."/>
            <person name="Lalanne C."/>
            <person name="Gautier V."/>
            <person name="Ament-Velasquez S.L."/>
            <person name="Kruys A."/>
            <person name="Hutchinson M.I."/>
            <person name="Powell A.J."/>
            <person name="Barry K."/>
            <person name="Miller A.N."/>
            <person name="Grigoriev I.V."/>
            <person name="Debuchy R."/>
            <person name="Gladieux P."/>
            <person name="Thoren M.H."/>
            <person name="Johannesson H."/>
        </authorList>
    </citation>
    <scope>NUCLEOTIDE SEQUENCE</scope>
    <source>
        <strain evidence="2">SMH4607-1</strain>
    </source>
</reference>